<gene>
    <name evidence="1" type="ORF">B0H64DRAFT_386413</name>
</gene>
<keyword evidence="2" id="KW-1185">Reference proteome</keyword>
<organism evidence="1 2">
    <name type="scientific">Chaetomium fimeti</name>
    <dbReference type="NCBI Taxonomy" id="1854472"/>
    <lineage>
        <taxon>Eukaryota</taxon>
        <taxon>Fungi</taxon>
        <taxon>Dikarya</taxon>
        <taxon>Ascomycota</taxon>
        <taxon>Pezizomycotina</taxon>
        <taxon>Sordariomycetes</taxon>
        <taxon>Sordariomycetidae</taxon>
        <taxon>Sordariales</taxon>
        <taxon>Chaetomiaceae</taxon>
        <taxon>Chaetomium</taxon>
    </lineage>
</organism>
<dbReference type="Proteomes" id="UP001278766">
    <property type="component" value="Unassembled WGS sequence"/>
</dbReference>
<sequence length="149" mass="16877">MPKRAKRNPARMVKLKPAPTRRPLTGRALALLSAHTTREGCWCSTSAPQFANRACRFRGERCCGVCRHLQLQEGCARCGYGELIGWVEGAVKRPFFWRGEVENRGGMAWGRQGIICPFIESKMAGVRWAFVFVREQLLRSTNSGCQVFW</sequence>
<dbReference type="EMBL" id="JAUEPN010000002">
    <property type="protein sequence ID" value="KAK3298843.1"/>
    <property type="molecule type" value="Genomic_DNA"/>
</dbReference>
<dbReference type="GeneID" id="87840079"/>
<accession>A0AAE0HLN4</accession>
<evidence type="ECO:0000313" key="1">
    <source>
        <dbReference type="EMBL" id="KAK3298843.1"/>
    </source>
</evidence>
<comment type="caution">
    <text evidence="1">The sequence shown here is derived from an EMBL/GenBank/DDBJ whole genome shotgun (WGS) entry which is preliminary data.</text>
</comment>
<reference evidence="1" key="1">
    <citation type="journal article" date="2023" name="Mol. Phylogenet. Evol.">
        <title>Genome-scale phylogeny and comparative genomics of the fungal order Sordariales.</title>
        <authorList>
            <person name="Hensen N."/>
            <person name="Bonometti L."/>
            <person name="Westerberg I."/>
            <person name="Brannstrom I.O."/>
            <person name="Guillou S."/>
            <person name="Cros-Aarteil S."/>
            <person name="Calhoun S."/>
            <person name="Haridas S."/>
            <person name="Kuo A."/>
            <person name="Mondo S."/>
            <person name="Pangilinan J."/>
            <person name="Riley R."/>
            <person name="LaButti K."/>
            <person name="Andreopoulos B."/>
            <person name="Lipzen A."/>
            <person name="Chen C."/>
            <person name="Yan M."/>
            <person name="Daum C."/>
            <person name="Ng V."/>
            <person name="Clum A."/>
            <person name="Steindorff A."/>
            <person name="Ohm R.A."/>
            <person name="Martin F."/>
            <person name="Silar P."/>
            <person name="Natvig D.O."/>
            <person name="Lalanne C."/>
            <person name="Gautier V."/>
            <person name="Ament-Velasquez S.L."/>
            <person name="Kruys A."/>
            <person name="Hutchinson M.I."/>
            <person name="Powell A.J."/>
            <person name="Barry K."/>
            <person name="Miller A.N."/>
            <person name="Grigoriev I.V."/>
            <person name="Debuchy R."/>
            <person name="Gladieux P."/>
            <person name="Hiltunen Thoren M."/>
            <person name="Johannesson H."/>
        </authorList>
    </citation>
    <scope>NUCLEOTIDE SEQUENCE</scope>
    <source>
        <strain evidence="1">CBS 168.71</strain>
    </source>
</reference>
<name>A0AAE0HLN4_9PEZI</name>
<reference evidence="1" key="2">
    <citation type="submission" date="2023-06" db="EMBL/GenBank/DDBJ databases">
        <authorList>
            <consortium name="Lawrence Berkeley National Laboratory"/>
            <person name="Haridas S."/>
            <person name="Hensen N."/>
            <person name="Bonometti L."/>
            <person name="Westerberg I."/>
            <person name="Brannstrom I.O."/>
            <person name="Guillou S."/>
            <person name="Cros-Aarteil S."/>
            <person name="Calhoun S."/>
            <person name="Kuo A."/>
            <person name="Mondo S."/>
            <person name="Pangilinan J."/>
            <person name="Riley R."/>
            <person name="Labutti K."/>
            <person name="Andreopoulos B."/>
            <person name="Lipzen A."/>
            <person name="Chen C."/>
            <person name="Yanf M."/>
            <person name="Daum C."/>
            <person name="Ng V."/>
            <person name="Clum A."/>
            <person name="Steindorff A."/>
            <person name="Ohm R."/>
            <person name="Martin F."/>
            <person name="Silar P."/>
            <person name="Natvig D."/>
            <person name="Lalanne C."/>
            <person name="Gautier V."/>
            <person name="Ament-Velasquez S.L."/>
            <person name="Kruys A."/>
            <person name="Hutchinson M.I."/>
            <person name="Powell A.J."/>
            <person name="Barry K."/>
            <person name="Miller A.N."/>
            <person name="Grigoriev I.V."/>
            <person name="Debuchy R."/>
            <person name="Gladieux P."/>
            <person name="Thoren M.H."/>
            <person name="Johannesson H."/>
        </authorList>
    </citation>
    <scope>NUCLEOTIDE SEQUENCE</scope>
    <source>
        <strain evidence="1">CBS 168.71</strain>
    </source>
</reference>
<evidence type="ECO:0000313" key="2">
    <source>
        <dbReference type="Proteomes" id="UP001278766"/>
    </source>
</evidence>
<dbReference type="RefSeq" id="XP_062662357.1">
    <property type="nucleotide sequence ID" value="XM_062803131.1"/>
</dbReference>
<proteinExistence type="predicted"/>
<protein>
    <submittedName>
        <fullName evidence="1">Uncharacterized protein</fullName>
    </submittedName>
</protein>
<dbReference type="AlphaFoldDB" id="A0AAE0HLN4"/>